<dbReference type="Proteomes" id="UP000745663">
    <property type="component" value="Unassembled WGS sequence"/>
</dbReference>
<gene>
    <name evidence="1" type="ORF">H8F21_15225</name>
</gene>
<sequence length="116" mass="12642">MNPIITAQDAVLQGDTLVMLVKHQQVHLAMASPLPALRARLILCRMPVADSEVLGEVDDDDLAVLQDFNICPGCAAAFVADLRQGMLARVRASQLSTQPPQCVERLVYEANQLSLF</sequence>
<evidence type="ECO:0000313" key="2">
    <source>
        <dbReference type="Proteomes" id="UP000745663"/>
    </source>
</evidence>
<reference evidence="1 2" key="1">
    <citation type="submission" date="2020-08" db="EMBL/GenBank/DDBJ databases">
        <title>Description of novel Pseudomonas species.</title>
        <authorList>
            <person name="Duman M."/>
            <person name="Mulet M."/>
            <person name="Altun S."/>
            <person name="Saticioglu I.B."/>
            <person name="Lalucat J."/>
            <person name="Garcia-Valdes E."/>
        </authorList>
    </citation>
    <scope>NUCLEOTIDE SEQUENCE [LARGE SCALE GENOMIC DNA]</scope>
    <source>
        <strain evidence="1 2">P66</strain>
    </source>
</reference>
<organism evidence="1 2">
    <name type="scientific">Pseudomonas arcuscaelestis</name>
    <dbReference type="NCBI Taxonomy" id="2710591"/>
    <lineage>
        <taxon>Bacteria</taxon>
        <taxon>Pseudomonadati</taxon>
        <taxon>Pseudomonadota</taxon>
        <taxon>Gammaproteobacteria</taxon>
        <taxon>Pseudomonadales</taxon>
        <taxon>Pseudomonadaceae</taxon>
        <taxon>Pseudomonas</taxon>
    </lineage>
</organism>
<proteinExistence type="predicted"/>
<evidence type="ECO:0000313" key="1">
    <source>
        <dbReference type="EMBL" id="MBM5458917.1"/>
    </source>
</evidence>
<comment type="caution">
    <text evidence="1">The sequence shown here is derived from an EMBL/GenBank/DDBJ whole genome shotgun (WGS) entry which is preliminary data.</text>
</comment>
<accession>A0ABS2BZ83</accession>
<name>A0ABS2BZ83_9PSED</name>
<protein>
    <submittedName>
        <fullName evidence="1">Uncharacterized protein</fullName>
    </submittedName>
</protein>
<dbReference type="EMBL" id="JACOPV010000009">
    <property type="protein sequence ID" value="MBM5458917.1"/>
    <property type="molecule type" value="Genomic_DNA"/>
</dbReference>
<dbReference type="RefSeq" id="WP_203584837.1">
    <property type="nucleotide sequence ID" value="NZ_JACOPV010000009.1"/>
</dbReference>
<keyword evidence="2" id="KW-1185">Reference proteome</keyword>